<keyword evidence="1" id="KW-1133">Transmembrane helix</keyword>
<evidence type="ECO:0000256" key="1">
    <source>
        <dbReference type="SAM" id="Phobius"/>
    </source>
</evidence>
<protein>
    <submittedName>
        <fullName evidence="3">Demethylrebeccamycin-D-glucose O-methyltransferase</fullName>
        <ecNumber evidence="3">2.1.1.164</ecNumber>
    </submittedName>
</protein>
<organism evidence="3">
    <name type="scientific">mine drainage metagenome</name>
    <dbReference type="NCBI Taxonomy" id="410659"/>
    <lineage>
        <taxon>unclassified sequences</taxon>
        <taxon>metagenomes</taxon>
        <taxon>ecological metagenomes</taxon>
    </lineage>
</organism>
<feature type="domain" description="Methyltransferase type 11" evidence="2">
    <location>
        <begin position="52"/>
        <end position="135"/>
    </location>
</feature>
<dbReference type="Gene3D" id="3.40.50.150">
    <property type="entry name" value="Vaccinia Virus protein VP39"/>
    <property type="match status" value="1"/>
</dbReference>
<dbReference type="CDD" id="cd02440">
    <property type="entry name" value="AdoMet_MTases"/>
    <property type="match status" value="1"/>
</dbReference>
<dbReference type="AlphaFoldDB" id="A0A1J5TZB9"/>
<feature type="transmembrane region" description="Helical" evidence="1">
    <location>
        <begin position="201"/>
        <end position="224"/>
    </location>
</feature>
<dbReference type="SUPFAM" id="SSF53335">
    <property type="entry name" value="S-adenosyl-L-methionine-dependent methyltransferases"/>
    <property type="match status" value="1"/>
</dbReference>
<evidence type="ECO:0000259" key="2">
    <source>
        <dbReference type="Pfam" id="PF08241"/>
    </source>
</evidence>
<evidence type="ECO:0000313" key="3">
    <source>
        <dbReference type="EMBL" id="OIR19140.1"/>
    </source>
</evidence>
<gene>
    <name evidence="3" type="primary">rebM_1</name>
    <name evidence="3" type="ORF">GALL_00190</name>
</gene>
<keyword evidence="1" id="KW-0812">Transmembrane</keyword>
<dbReference type="GO" id="GO:0032259">
    <property type="term" value="P:methylation"/>
    <property type="evidence" value="ECO:0007669"/>
    <property type="project" value="UniProtKB-KW"/>
</dbReference>
<dbReference type="GO" id="GO:0102082">
    <property type="term" value="F:demethylrebeccamycin--D-glucose O-methyltransferase activity"/>
    <property type="evidence" value="ECO:0007669"/>
    <property type="project" value="UniProtKB-EC"/>
</dbReference>
<sequence length="245" mass="28241">MSDNKFSLVGYYRRKQFFPSGIGIFINPFYFARKGLVKHISELAVHVTGKTLDVGCGSKPYIHLYRSQEYVGLEIDTPQNRAGKKADHFYDGNLFPFADSTFDSLVANEVFEHVFNPEQFLGEIRRVLKPDGMALLTLPFVWDEHEQPYDFARYSSFGIKSLLEKHGFEVVEQRKSTDDIRVIFQLLNAYIFKMTLTKRTWVNLLSTLLLMAPVNILGELMFIITPRNPDLYLDNIVLAKKAVRT</sequence>
<dbReference type="InterPro" id="IPR013216">
    <property type="entry name" value="Methyltransf_11"/>
</dbReference>
<proteinExistence type="predicted"/>
<comment type="caution">
    <text evidence="3">The sequence shown here is derived from an EMBL/GenBank/DDBJ whole genome shotgun (WGS) entry which is preliminary data.</text>
</comment>
<dbReference type="GO" id="GO:0008757">
    <property type="term" value="F:S-adenosylmethionine-dependent methyltransferase activity"/>
    <property type="evidence" value="ECO:0007669"/>
    <property type="project" value="InterPro"/>
</dbReference>
<dbReference type="EC" id="2.1.1.164" evidence="3"/>
<dbReference type="InterPro" id="IPR029063">
    <property type="entry name" value="SAM-dependent_MTases_sf"/>
</dbReference>
<reference evidence="3" key="1">
    <citation type="submission" date="2016-10" db="EMBL/GenBank/DDBJ databases">
        <title>Sequence of Gallionella enrichment culture.</title>
        <authorList>
            <person name="Poehlein A."/>
            <person name="Muehling M."/>
            <person name="Daniel R."/>
        </authorList>
    </citation>
    <scope>NUCLEOTIDE SEQUENCE</scope>
</reference>
<keyword evidence="3" id="KW-0808">Transferase</keyword>
<keyword evidence="1" id="KW-0472">Membrane</keyword>
<dbReference type="Pfam" id="PF08241">
    <property type="entry name" value="Methyltransf_11"/>
    <property type="match status" value="1"/>
</dbReference>
<accession>A0A1J5TZB9</accession>
<name>A0A1J5TZB9_9ZZZZ</name>
<dbReference type="EMBL" id="MLJW01000001">
    <property type="protein sequence ID" value="OIR19140.1"/>
    <property type="molecule type" value="Genomic_DNA"/>
</dbReference>
<keyword evidence="3" id="KW-0489">Methyltransferase</keyword>